<dbReference type="STRING" id="6265.A0A0B2VM15"/>
<evidence type="ECO:0000256" key="5">
    <source>
        <dbReference type="ARBA" id="ARBA00022516"/>
    </source>
</evidence>
<evidence type="ECO:0000256" key="4">
    <source>
        <dbReference type="ARBA" id="ARBA00005420"/>
    </source>
</evidence>
<dbReference type="OrthoDB" id="264532at2759"/>
<evidence type="ECO:0000256" key="9">
    <source>
        <dbReference type="ARBA" id="ARBA00022824"/>
    </source>
</evidence>
<dbReference type="AlphaFoldDB" id="A0A0B2VM15"/>
<name>A0A0B2VM15_TOXCA</name>
<accession>A0A0B2VM15</accession>
<keyword evidence="6 14" id="KW-0808">Transferase</keyword>
<comment type="similarity">
    <text evidence="4 14">Belongs to the diacylglycerol acyltransferase family.</text>
</comment>
<evidence type="ECO:0000256" key="10">
    <source>
        <dbReference type="ARBA" id="ARBA00022989"/>
    </source>
</evidence>
<dbReference type="GO" id="GO:0019432">
    <property type="term" value="P:triglyceride biosynthetic process"/>
    <property type="evidence" value="ECO:0007669"/>
    <property type="project" value="TreeGrafter"/>
</dbReference>
<comment type="subcellular location">
    <subcellularLocation>
        <location evidence="1 14">Endoplasmic reticulum membrane</location>
        <topology evidence="1 14">Multi-pass membrane protein</topology>
    </subcellularLocation>
</comment>
<keyword evidence="7 14" id="KW-0812">Transmembrane</keyword>
<evidence type="ECO:0000256" key="11">
    <source>
        <dbReference type="ARBA" id="ARBA00023098"/>
    </source>
</evidence>
<evidence type="ECO:0000256" key="13">
    <source>
        <dbReference type="ARBA" id="ARBA00023315"/>
    </source>
</evidence>
<keyword evidence="13 15" id="KW-0012">Acyltransferase</keyword>
<reference evidence="15 16" key="1">
    <citation type="submission" date="2014-11" db="EMBL/GenBank/DDBJ databases">
        <title>Genetic blueprint of the zoonotic pathogen Toxocara canis.</title>
        <authorList>
            <person name="Zhu X.-Q."/>
            <person name="Korhonen P.K."/>
            <person name="Cai H."/>
            <person name="Young N.D."/>
            <person name="Nejsum P."/>
            <person name="von Samson-Himmelstjerna G."/>
            <person name="Boag P.R."/>
            <person name="Tan P."/>
            <person name="Li Q."/>
            <person name="Min J."/>
            <person name="Yang Y."/>
            <person name="Wang X."/>
            <person name="Fang X."/>
            <person name="Hall R.S."/>
            <person name="Hofmann A."/>
            <person name="Sternberg P.W."/>
            <person name="Jex A.R."/>
            <person name="Gasser R.B."/>
        </authorList>
    </citation>
    <scope>NUCLEOTIDE SEQUENCE [LARGE SCALE GENOMIC DNA]</scope>
    <source>
        <strain evidence="15">PN_DK_2014</strain>
    </source>
</reference>
<dbReference type="OMA" id="FWFTCAN"/>
<comment type="caution">
    <text evidence="15">The sequence shown here is derived from an EMBL/GenBank/DDBJ whole genome shotgun (WGS) entry which is preliminary data.</text>
</comment>
<comment type="pathway">
    <text evidence="3">Lipid metabolism.</text>
</comment>
<dbReference type="GO" id="GO:0006071">
    <property type="term" value="P:glycerol metabolic process"/>
    <property type="evidence" value="ECO:0007669"/>
    <property type="project" value="UniProtKB-KW"/>
</dbReference>
<feature type="transmembrane region" description="Helical" evidence="14">
    <location>
        <begin position="25"/>
        <end position="58"/>
    </location>
</feature>
<dbReference type="Pfam" id="PF03982">
    <property type="entry name" value="DAGAT"/>
    <property type="match status" value="1"/>
</dbReference>
<evidence type="ECO:0000256" key="7">
    <source>
        <dbReference type="ARBA" id="ARBA00022692"/>
    </source>
</evidence>
<dbReference type="EC" id="2.3.1.-" evidence="14"/>
<keyword evidence="12 14" id="KW-0472">Membrane</keyword>
<dbReference type="CDD" id="cd07987">
    <property type="entry name" value="LPLAT_MGAT-like"/>
    <property type="match status" value="1"/>
</dbReference>
<keyword evidence="11" id="KW-0443">Lipid metabolism</keyword>
<protein>
    <recommendedName>
        <fullName evidence="14">Acyltransferase</fullName>
        <ecNumber evidence="14">2.3.1.-</ecNumber>
    </recommendedName>
</protein>
<dbReference type="PANTHER" id="PTHR12317:SF0">
    <property type="entry name" value="ACYLTRANSFERASE"/>
    <property type="match status" value="1"/>
</dbReference>
<evidence type="ECO:0000256" key="2">
    <source>
        <dbReference type="ARBA" id="ARBA00004771"/>
    </source>
</evidence>
<evidence type="ECO:0000313" key="15">
    <source>
        <dbReference type="EMBL" id="KHN82080.1"/>
    </source>
</evidence>
<dbReference type="GO" id="GO:0004144">
    <property type="term" value="F:diacylglycerol O-acyltransferase activity"/>
    <property type="evidence" value="ECO:0007669"/>
    <property type="project" value="TreeGrafter"/>
</dbReference>
<evidence type="ECO:0000256" key="1">
    <source>
        <dbReference type="ARBA" id="ARBA00004477"/>
    </source>
</evidence>
<comment type="pathway">
    <text evidence="2">Glycerolipid metabolism; triacylglycerol biosynthesis.</text>
</comment>
<keyword evidence="16" id="KW-1185">Reference proteome</keyword>
<keyword evidence="10 14" id="KW-1133">Transmembrane helix</keyword>
<dbReference type="GO" id="GO:0005789">
    <property type="term" value="C:endoplasmic reticulum membrane"/>
    <property type="evidence" value="ECO:0007669"/>
    <property type="project" value="UniProtKB-SubCell"/>
</dbReference>
<evidence type="ECO:0000256" key="8">
    <source>
        <dbReference type="ARBA" id="ARBA00022798"/>
    </source>
</evidence>
<evidence type="ECO:0000256" key="3">
    <source>
        <dbReference type="ARBA" id="ARBA00005189"/>
    </source>
</evidence>
<dbReference type="InterPro" id="IPR007130">
    <property type="entry name" value="DAGAT"/>
</dbReference>
<sequence>MTMSCDIARVESGFSLDRLLQFTAVFYHVILSFSIPFVLLLIFLLVWPLLVIYAMWLVYDWESPQMGGYASPWWQTMRIHYYFAQYFPVRLHKTAEFDNDKNYLIAAHPHGIISAGTYVNFCTNGTGIMEKFPGMKIRICTLVGHLWAPFRREWAMLHGLVNCSKESLDYLLDSIRNKGSVVVLVVGGAEEALEARPGRNVLTLLHRKGFVKVALQTGAQLVPMYSFGENELFYQMRNPKGSSLRKAQHFIKKMTGISPPLFYGSFFFLPRKKPINTVIGAPIEVKRTPNPSQSQIDALHQQYISRLNDLFETHKVNFGLHKDSRLVIQ</sequence>
<evidence type="ECO:0000256" key="14">
    <source>
        <dbReference type="RuleBase" id="RU367023"/>
    </source>
</evidence>
<dbReference type="EMBL" id="JPKZ01001412">
    <property type="protein sequence ID" value="KHN82080.1"/>
    <property type="molecule type" value="Genomic_DNA"/>
</dbReference>
<comment type="caution">
    <text evidence="14">Lacks conserved residue(s) required for the propagation of feature annotation.</text>
</comment>
<gene>
    <name evidence="15" type="primary">mogat1</name>
    <name evidence="15" type="ORF">Tcan_14854</name>
</gene>
<keyword evidence="5" id="KW-0444">Lipid biosynthesis</keyword>
<evidence type="ECO:0000256" key="6">
    <source>
        <dbReference type="ARBA" id="ARBA00022679"/>
    </source>
</evidence>
<keyword evidence="8" id="KW-0319">Glycerol metabolism</keyword>
<dbReference type="Proteomes" id="UP000031036">
    <property type="component" value="Unassembled WGS sequence"/>
</dbReference>
<organism evidence="15 16">
    <name type="scientific">Toxocara canis</name>
    <name type="common">Canine roundworm</name>
    <dbReference type="NCBI Taxonomy" id="6265"/>
    <lineage>
        <taxon>Eukaryota</taxon>
        <taxon>Metazoa</taxon>
        <taxon>Ecdysozoa</taxon>
        <taxon>Nematoda</taxon>
        <taxon>Chromadorea</taxon>
        <taxon>Rhabditida</taxon>
        <taxon>Spirurina</taxon>
        <taxon>Ascaridomorpha</taxon>
        <taxon>Ascaridoidea</taxon>
        <taxon>Toxocaridae</taxon>
        <taxon>Toxocara</taxon>
    </lineage>
</organism>
<keyword evidence="9 14" id="KW-0256">Endoplasmic reticulum</keyword>
<proteinExistence type="inferred from homology"/>
<dbReference type="PANTHER" id="PTHR12317">
    <property type="entry name" value="DIACYLGLYCEROL O-ACYLTRANSFERASE"/>
    <property type="match status" value="1"/>
</dbReference>
<evidence type="ECO:0000313" key="16">
    <source>
        <dbReference type="Proteomes" id="UP000031036"/>
    </source>
</evidence>
<evidence type="ECO:0000256" key="12">
    <source>
        <dbReference type="ARBA" id="ARBA00023136"/>
    </source>
</evidence>